<evidence type="ECO:0000256" key="1">
    <source>
        <dbReference type="SAM" id="MobiDB-lite"/>
    </source>
</evidence>
<dbReference type="AlphaFoldDB" id="A0A0K0DIF1"/>
<proteinExistence type="predicted"/>
<accession>A0A0K0DIF1</accession>
<dbReference type="Proteomes" id="UP000035642">
    <property type="component" value="Unassembled WGS sequence"/>
</dbReference>
<organism evidence="2 3">
    <name type="scientific">Angiostrongylus cantonensis</name>
    <name type="common">Rat lungworm</name>
    <dbReference type="NCBI Taxonomy" id="6313"/>
    <lineage>
        <taxon>Eukaryota</taxon>
        <taxon>Metazoa</taxon>
        <taxon>Ecdysozoa</taxon>
        <taxon>Nematoda</taxon>
        <taxon>Chromadorea</taxon>
        <taxon>Rhabditida</taxon>
        <taxon>Rhabditina</taxon>
        <taxon>Rhabditomorpha</taxon>
        <taxon>Strongyloidea</taxon>
        <taxon>Metastrongylidae</taxon>
        <taxon>Angiostrongylus</taxon>
    </lineage>
</organism>
<reference evidence="3" key="2">
    <citation type="submission" date="2017-02" db="UniProtKB">
        <authorList>
            <consortium name="WormBaseParasite"/>
        </authorList>
    </citation>
    <scope>IDENTIFICATION</scope>
</reference>
<sequence>MLSESVGEHKEAARIARRDKRRVFTTTHQSFDEGGGASDSDRDGMRWGASQTLPTTTRWIADRTDNKLSN</sequence>
<feature type="compositionally biased region" description="Basic and acidic residues" evidence="1">
    <location>
        <begin position="60"/>
        <end position="70"/>
    </location>
</feature>
<dbReference type="WBParaSite" id="ACAC_0001106901-mRNA-1">
    <property type="protein sequence ID" value="ACAC_0001106901-mRNA-1"/>
    <property type="gene ID" value="ACAC_0001106901"/>
</dbReference>
<feature type="region of interest" description="Disordered" evidence="1">
    <location>
        <begin position="1"/>
        <end position="70"/>
    </location>
</feature>
<keyword evidence="2" id="KW-1185">Reference proteome</keyword>
<protein>
    <submittedName>
        <fullName evidence="3">Uncharacterized protein</fullName>
    </submittedName>
</protein>
<feature type="compositionally biased region" description="Basic and acidic residues" evidence="1">
    <location>
        <begin position="1"/>
        <end position="16"/>
    </location>
</feature>
<evidence type="ECO:0000313" key="3">
    <source>
        <dbReference type="WBParaSite" id="ACAC_0001106901-mRNA-1"/>
    </source>
</evidence>
<feature type="compositionally biased region" description="Polar residues" evidence="1">
    <location>
        <begin position="49"/>
        <end position="58"/>
    </location>
</feature>
<reference evidence="2" key="1">
    <citation type="submission" date="2012-09" db="EMBL/GenBank/DDBJ databases">
        <authorList>
            <person name="Martin A.A."/>
        </authorList>
    </citation>
    <scope>NUCLEOTIDE SEQUENCE</scope>
</reference>
<evidence type="ECO:0000313" key="2">
    <source>
        <dbReference type="Proteomes" id="UP000035642"/>
    </source>
</evidence>
<name>A0A0K0DIF1_ANGCA</name>